<proteinExistence type="predicted"/>
<evidence type="ECO:0000256" key="1">
    <source>
        <dbReference type="ARBA" id="ARBA00004370"/>
    </source>
</evidence>
<evidence type="ECO:0000256" key="5">
    <source>
        <dbReference type="ARBA" id="ARBA00023134"/>
    </source>
</evidence>
<dbReference type="PANTHER" id="PTHR10465:SF3">
    <property type="entry name" value="TRANSMEMBRANE GTPASE MARF-RELATED"/>
    <property type="match status" value="1"/>
</dbReference>
<dbReference type="InterPro" id="IPR027417">
    <property type="entry name" value="P-loop_NTPase"/>
</dbReference>
<dbReference type="Proteomes" id="UP000031668">
    <property type="component" value="Unassembled WGS sequence"/>
</dbReference>
<evidence type="ECO:0000256" key="2">
    <source>
        <dbReference type="ARBA" id="ARBA00022741"/>
    </source>
</evidence>
<feature type="domain" description="Dynamin-type G" evidence="7">
    <location>
        <begin position="92"/>
        <end position="163"/>
    </location>
</feature>
<dbReference type="Gene3D" id="3.40.50.300">
    <property type="entry name" value="P-loop containing nucleotide triphosphate hydrolases"/>
    <property type="match status" value="1"/>
</dbReference>
<organism evidence="8 9">
    <name type="scientific">Thelohanellus kitauei</name>
    <name type="common">Myxosporean</name>
    <dbReference type="NCBI Taxonomy" id="669202"/>
    <lineage>
        <taxon>Eukaryota</taxon>
        <taxon>Metazoa</taxon>
        <taxon>Cnidaria</taxon>
        <taxon>Myxozoa</taxon>
        <taxon>Myxosporea</taxon>
        <taxon>Bivalvulida</taxon>
        <taxon>Platysporina</taxon>
        <taxon>Myxobolidae</taxon>
        <taxon>Thelohanellus</taxon>
    </lineage>
</organism>
<evidence type="ECO:0000313" key="8">
    <source>
        <dbReference type="EMBL" id="KII70417.1"/>
    </source>
</evidence>
<dbReference type="PROSITE" id="PS51718">
    <property type="entry name" value="G_DYNAMIN_2"/>
    <property type="match status" value="1"/>
</dbReference>
<keyword evidence="6" id="KW-0472">Membrane</keyword>
<keyword evidence="5" id="KW-0342">GTP-binding</keyword>
<keyword evidence="3" id="KW-0378">Hydrolase</keyword>
<dbReference type="InterPro" id="IPR045063">
    <property type="entry name" value="Dynamin_N"/>
</dbReference>
<keyword evidence="2" id="KW-0547">Nucleotide-binding</keyword>
<gene>
    <name evidence="8" type="ORF">RF11_09680</name>
</gene>
<name>A0A0C2N906_THEKT</name>
<dbReference type="PANTHER" id="PTHR10465">
    <property type="entry name" value="TRANSMEMBRANE GTPASE FZO1"/>
    <property type="match status" value="1"/>
</dbReference>
<dbReference type="OrthoDB" id="6256226at2759"/>
<dbReference type="GO" id="GO:0051646">
    <property type="term" value="P:mitochondrion localization"/>
    <property type="evidence" value="ECO:0007669"/>
    <property type="project" value="TreeGrafter"/>
</dbReference>
<evidence type="ECO:0000259" key="7">
    <source>
        <dbReference type="PROSITE" id="PS51718"/>
    </source>
</evidence>
<evidence type="ECO:0000313" key="9">
    <source>
        <dbReference type="Proteomes" id="UP000031668"/>
    </source>
</evidence>
<accession>A0A0C2N906</accession>
<sequence length="163" mass="18304">MPPVYYGSKRNFSESAINNHEETPNIPHLAKFLVAKKIVNNIFQDTETLLKDEYDFYKNNPVDSTVEFKIFEQLEEITTSINRIIVIRQILTRDTMKVAFFGRTSNGKSSVINAILGDSILPSGIGHTTSCFLSMKGCSEPEPFVIAPESPEKLAISVNCRIM</sequence>
<keyword evidence="9" id="KW-1185">Reference proteome</keyword>
<dbReference type="GO" id="GO:0008053">
    <property type="term" value="P:mitochondrial fusion"/>
    <property type="evidence" value="ECO:0007669"/>
    <property type="project" value="TreeGrafter"/>
</dbReference>
<evidence type="ECO:0000256" key="6">
    <source>
        <dbReference type="ARBA" id="ARBA00023136"/>
    </source>
</evidence>
<evidence type="ECO:0000256" key="3">
    <source>
        <dbReference type="ARBA" id="ARBA00022801"/>
    </source>
</evidence>
<dbReference type="GO" id="GO:0005525">
    <property type="term" value="F:GTP binding"/>
    <property type="evidence" value="ECO:0007669"/>
    <property type="project" value="UniProtKB-KW"/>
</dbReference>
<dbReference type="OMA" id="NRIIVIR"/>
<dbReference type="GO" id="GO:0005741">
    <property type="term" value="C:mitochondrial outer membrane"/>
    <property type="evidence" value="ECO:0007669"/>
    <property type="project" value="TreeGrafter"/>
</dbReference>
<dbReference type="EMBL" id="JWZT01002080">
    <property type="protein sequence ID" value="KII70417.1"/>
    <property type="molecule type" value="Genomic_DNA"/>
</dbReference>
<evidence type="ECO:0000256" key="4">
    <source>
        <dbReference type="ARBA" id="ARBA00023054"/>
    </source>
</evidence>
<dbReference type="InterPro" id="IPR030381">
    <property type="entry name" value="G_DYNAMIN_dom"/>
</dbReference>
<protein>
    <submittedName>
        <fullName evidence="8">Mitofusin-2</fullName>
    </submittedName>
</protein>
<comment type="subcellular location">
    <subcellularLocation>
        <location evidence="1">Membrane</location>
    </subcellularLocation>
</comment>
<dbReference type="InterPro" id="IPR027094">
    <property type="entry name" value="Mitofusin_fam"/>
</dbReference>
<keyword evidence="4" id="KW-0175">Coiled coil</keyword>
<dbReference type="Pfam" id="PF00350">
    <property type="entry name" value="Dynamin_N"/>
    <property type="match status" value="1"/>
</dbReference>
<dbReference type="GO" id="GO:0003924">
    <property type="term" value="F:GTPase activity"/>
    <property type="evidence" value="ECO:0007669"/>
    <property type="project" value="InterPro"/>
</dbReference>
<comment type="caution">
    <text evidence="8">The sequence shown here is derived from an EMBL/GenBank/DDBJ whole genome shotgun (WGS) entry which is preliminary data.</text>
</comment>
<dbReference type="AlphaFoldDB" id="A0A0C2N906"/>
<dbReference type="SUPFAM" id="SSF52540">
    <property type="entry name" value="P-loop containing nucleoside triphosphate hydrolases"/>
    <property type="match status" value="1"/>
</dbReference>
<reference evidence="8 9" key="1">
    <citation type="journal article" date="2014" name="Genome Biol. Evol.">
        <title>The genome of the myxosporean Thelohanellus kitauei shows adaptations to nutrient acquisition within its fish host.</title>
        <authorList>
            <person name="Yang Y."/>
            <person name="Xiong J."/>
            <person name="Zhou Z."/>
            <person name="Huo F."/>
            <person name="Miao W."/>
            <person name="Ran C."/>
            <person name="Liu Y."/>
            <person name="Zhang J."/>
            <person name="Feng J."/>
            <person name="Wang M."/>
            <person name="Wang M."/>
            <person name="Wang L."/>
            <person name="Yao B."/>
        </authorList>
    </citation>
    <scope>NUCLEOTIDE SEQUENCE [LARGE SCALE GENOMIC DNA]</scope>
    <source>
        <strain evidence="8">Wuqing</strain>
    </source>
</reference>